<dbReference type="CDD" id="cd05305">
    <property type="entry name" value="L-AlaDH"/>
    <property type="match status" value="1"/>
</dbReference>
<dbReference type="Pfam" id="PF01262">
    <property type="entry name" value="AlaDh_PNT_C"/>
    <property type="match status" value="1"/>
</dbReference>
<dbReference type="InterPro" id="IPR007886">
    <property type="entry name" value="AlaDH/PNT_N"/>
</dbReference>
<evidence type="ECO:0000313" key="9">
    <source>
        <dbReference type="EMBL" id="MDR6224396.1"/>
    </source>
</evidence>
<keyword evidence="4 6" id="KW-0560">Oxidoreductase</keyword>
<evidence type="ECO:0000256" key="4">
    <source>
        <dbReference type="ARBA" id="ARBA00023002"/>
    </source>
</evidence>
<dbReference type="PROSITE" id="PS00837">
    <property type="entry name" value="ALADH_PNT_2"/>
    <property type="match status" value="1"/>
</dbReference>
<evidence type="ECO:0000313" key="10">
    <source>
        <dbReference type="Proteomes" id="UP001185012"/>
    </source>
</evidence>
<dbReference type="GO" id="GO:0000286">
    <property type="term" value="F:alanine dehydrogenase activity"/>
    <property type="evidence" value="ECO:0007669"/>
    <property type="project" value="UniProtKB-EC"/>
</dbReference>
<dbReference type="EC" id="1.4.1.1" evidence="3 6"/>
<evidence type="ECO:0000256" key="2">
    <source>
        <dbReference type="ARBA" id="ARBA00005689"/>
    </source>
</evidence>
<dbReference type="InterPro" id="IPR008143">
    <property type="entry name" value="Ala_DH/PNT_CS2"/>
</dbReference>
<dbReference type="PANTHER" id="PTHR42795:SF1">
    <property type="entry name" value="ALANINE DEHYDROGENASE"/>
    <property type="match status" value="1"/>
</dbReference>
<proteinExistence type="inferred from homology"/>
<dbReference type="PIRSF" id="PIRSF000183">
    <property type="entry name" value="Alanine_dh"/>
    <property type="match status" value="1"/>
</dbReference>
<gene>
    <name evidence="9" type="ORF">JOE21_000384</name>
</gene>
<dbReference type="Pfam" id="PF05222">
    <property type="entry name" value="AlaDh_PNT_N"/>
    <property type="match status" value="1"/>
</dbReference>
<dbReference type="SMART" id="SM01003">
    <property type="entry name" value="AlaDh_PNT_N"/>
    <property type="match status" value="1"/>
</dbReference>
<feature type="domain" description="Alanine dehydrogenase/pyridine nucleotide transhydrogenase N-terminal" evidence="8">
    <location>
        <begin position="7"/>
        <end position="139"/>
    </location>
</feature>
<evidence type="ECO:0000259" key="7">
    <source>
        <dbReference type="SMART" id="SM01002"/>
    </source>
</evidence>
<evidence type="ECO:0000256" key="3">
    <source>
        <dbReference type="ARBA" id="ARBA00012897"/>
    </source>
</evidence>
<sequence length="379" mass="40210">MIVMIIGVPKEIKNNENRVGMTPAGVTAYRDRGHEVWVETGAGTGSGFTDQEYRDAGAKIVSGPEEAWSAEMVVKVKEPLPEEYGYFRNGLILYTYLHLAPEPELTRALLDNQVTAIAYETIQMDNGALPLLTPMSEVAGRMSIQIGAQFLEKNKGGKGVLLGGVPGVSPAEVVIIGGGVAGTNAAKMAIGLGANVTILDINPDRLRQLDDQFHGRLRTLMSNSFNIAQAVKRADLLVGAVLIPGARTPRLVTEEMVKTMEPGSVIVDVAIDQGGSVETIDRITTHSDPTYVKHGVLHYAVANIPGAVARTSTQALSNVTVPYGLQIATKGVEKAVLENAAIAKGLNAMDGKVTYHAVAEAHGYSYTAVDELLGQKAAV</sequence>
<comment type="catalytic activity">
    <reaction evidence="6">
        <text>L-alanine + NAD(+) + H2O = pyruvate + NH4(+) + NADH + H(+)</text>
        <dbReference type="Rhea" id="RHEA:18405"/>
        <dbReference type="ChEBI" id="CHEBI:15361"/>
        <dbReference type="ChEBI" id="CHEBI:15377"/>
        <dbReference type="ChEBI" id="CHEBI:15378"/>
        <dbReference type="ChEBI" id="CHEBI:28938"/>
        <dbReference type="ChEBI" id="CHEBI:57540"/>
        <dbReference type="ChEBI" id="CHEBI:57945"/>
        <dbReference type="ChEBI" id="CHEBI:57972"/>
        <dbReference type="EC" id="1.4.1.1"/>
    </reaction>
</comment>
<dbReference type="SUPFAM" id="SSF52283">
    <property type="entry name" value="Formate/glycerate dehydrogenase catalytic domain-like"/>
    <property type="match status" value="1"/>
</dbReference>
<dbReference type="Proteomes" id="UP001185012">
    <property type="component" value="Unassembled WGS sequence"/>
</dbReference>
<accession>A0ABU1IHZ6</accession>
<evidence type="ECO:0000256" key="6">
    <source>
        <dbReference type="PIRNR" id="PIRNR000183"/>
    </source>
</evidence>
<evidence type="ECO:0000259" key="8">
    <source>
        <dbReference type="SMART" id="SM01003"/>
    </source>
</evidence>
<keyword evidence="10" id="KW-1185">Reference proteome</keyword>
<dbReference type="PANTHER" id="PTHR42795">
    <property type="entry name" value="ALANINE DEHYDROGENASE"/>
    <property type="match status" value="1"/>
</dbReference>
<feature type="domain" description="Alanine dehydrogenase/pyridine nucleotide transhydrogenase NAD(H)-binding" evidence="7">
    <location>
        <begin position="151"/>
        <end position="300"/>
    </location>
</feature>
<dbReference type="SUPFAM" id="SSF51735">
    <property type="entry name" value="NAD(P)-binding Rossmann-fold domains"/>
    <property type="match status" value="1"/>
</dbReference>
<dbReference type="NCBIfam" id="TIGR00518">
    <property type="entry name" value="alaDH"/>
    <property type="match status" value="1"/>
</dbReference>
<reference evidence="9 10" key="1">
    <citation type="submission" date="2023-07" db="EMBL/GenBank/DDBJ databases">
        <title>Genomic Encyclopedia of Type Strains, Phase IV (KMG-IV): sequencing the most valuable type-strain genomes for metagenomic binning, comparative biology and taxonomic classification.</title>
        <authorList>
            <person name="Goeker M."/>
        </authorList>
    </citation>
    <scope>NUCLEOTIDE SEQUENCE [LARGE SCALE GENOMIC DNA]</scope>
    <source>
        <strain evidence="9 10">DSM 45903</strain>
    </source>
</reference>
<dbReference type="EMBL" id="JAVDQG010000001">
    <property type="protein sequence ID" value="MDR6224396.1"/>
    <property type="molecule type" value="Genomic_DNA"/>
</dbReference>
<dbReference type="Gene3D" id="3.40.50.720">
    <property type="entry name" value="NAD(P)-binding Rossmann-like Domain"/>
    <property type="match status" value="2"/>
</dbReference>
<keyword evidence="5 6" id="KW-0520">NAD</keyword>
<evidence type="ECO:0000256" key="1">
    <source>
        <dbReference type="ARBA" id="ARBA00005206"/>
    </source>
</evidence>
<dbReference type="InterPro" id="IPR036291">
    <property type="entry name" value="NAD(P)-bd_dom_sf"/>
</dbReference>
<protein>
    <recommendedName>
        <fullName evidence="3 6">Alanine dehydrogenase</fullName>
        <ecNumber evidence="3 6">1.4.1.1</ecNumber>
    </recommendedName>
</protein>
<evidence type="ECO:0000256" key="5">
    <source>
        <dbReference type="ARBA" id="ARBA00023027"/>
    </source>
</evidence>
<comment type="pathway">
    <text evidence="1">Amino-acid degradation; L-alanine degradation via dehydrogenase pathway; NH(3) and pyruvate from L-alanine: step 1/1.</text>
</comment>
<dbReference type="InterPro" id="IPR007698">
    <property type="entry name" value="AlaDH/PNT_NAD(H)-bd"/>
</dbReference>
<comment type="similarity">
    <text evidence="2 6">Belongs to the AlaDH/PNT family.</text>
</comment>
<name>A0ABU1IHZ6_9BACL</name>
<comment type="caution">
    <text evidence="9">The sequence shown here is derived from an EMBL/GenBank/DDBJ whole genome shotgun (WGS) entry which is preliminary data.</text>
</comment>
<dbReference type="InterPro" id="IPR008141">
    <property type="entry name" value="Ala_DH"/>
</dbReference>
<dbReference type="SMART" id="SM01002">
    <property type="entry name" value="AlaDh_PNT_C"/>
    <property type="match status" value="1"/>
</dbReference>
<organism evidence="9 10">
    <name type="scientific">Desmospora profundinema</name>
    <dbReference type="NCBI Taxonomy" id="1571184"/>
    <lineage>
        <taxon>Bacteria</taxon>
        <taxon>Bacillati</taxon>
        <taxon>Bacillota</taxon>
        <taxon>Bacilli</taxon>
        <taxon>Bacillales</taxon>
        <taxon>Thermoactinomycetaceae</taxon>
        <taxon>Desmospora</taxon>
    </lineage>
</organism>